<sequence length="99" mass="11037">MLPILIVISNLLFFYSLFLIGRVVVEFIKMFARDWYPTGAVATILEILFAITDPPINFLRRVIPPIPLGTVRLDLSVLILLIGIFIIQGVITGIIAANQ</sequence>
<accession>A0A916XHJ3</accession>
<keyword evidence="1" id="KW-0472">Membrane</keyword>
<feature type="transmembrane region" description="Helical" evidence="1">
    <location>
        <begin position="6"/>
        <end position="28"/>
    </location>
</feature>
<dbReference type="RefSeq" id="WP_229675981.1">
    <property type="nucleotide sequence ID" value="NZ_BMJH01000003.1"/>
</dbReference>
<comment type="caution">
    <text evidence="2">The sequence shown here is derived from an EMBL/GenBank/DDBJ whole genome shotgun (WGS) entry which is preliminary data.</text>
</comment>
<evidence type="ECO:0000313" key="3">
    <source>
        <dbReference type="Proteomes" id="UP000641514"/>
    </source>
</evidence>
<keyword evidence="1" id="KW-0812">Transmembrane</keyword>
<reference evidence="2" key="1">
    <citation type="journal article" date="2014" name="Int. J. Syst. Evol. Microbiol.">
        <title>Complete genome sequence of Corynebacterium casei LMG S-19264T (=DSM 44701T), isolated from a smear-ripened cheese.</title>
        <authorList>
            <consortium name="US DOE Joint Genome Institute (JGI-PGF)"/>
            <person name="Walter F."/>
            <person name="Albersmeier A."/>
            <person name="Kalinowski J."/>
            <person name="Ruckert C."/>
        </authorList>
    </citation>
    <scope>NUCLEOTIDE SEQUENCE</scope>
    <source>
        <strain evidence="2">CGMCC 1.15478</strain>
    </source>
</reference>
<gene>
    <name evidence="2" type="ORF">GCM10011410_24730</name>
</gene>
<proteinExistence type="predicted"/>
<evidence type="ECO:0000256" key="1">
    <source>
        <dbReference type="SAM" id="Phobius"/>
    </source>
</evidence>
<dbReference type="Proteomes" id="UP000641514">
    <property type="component" value="Unassembled WGS sequence"/>
</dbReference>
<dbReference type="GO" id="GO:0016020">
    <property type="term" value="C:membrane"/>
    <property type="evidence" value="ECO:0007669"/>
    <property type="project" value="InterPro"/>
</dbReference>
<feature type="transmembrane region" description="Helical" evidence="1">
    <location>
        <begin position="76"/>
        <end position="97"/>
    </location>
</feature>
<evidence type="ECO:0008006" key="4">
    <source>
        <dbReference type="Google" id="ProtNLM"/>
    </source>
</evidence>
<name>A0A916XHJ3_9ACTN</name>
<evidence type="ECO:0000313" key="2">
    <source>
        <dbReference type="EMBL" id="GGC70905.1"/>
    </source>
</evidence>
<keyword evidence="3" id="KW-1185">Reference proteome</keyword>
<reference evidence="2" key="2">
    <citation type="submission" date="2020-09" db="EMBL/GenBank/DDBJ databases">
        <authorList>
            <person name="Sun Q."/>
            <person name="Zhou Y."/>
        </authorList>
    </citation>
    <scope>NUCLEOTIDE SEQUENCE</scope>
    <source>
        <strain evidence="2">CGMCC 1.15478</strain>
    </source>
</reference>
<keyword evidence="1" id="KW-1133">Transmembrane helix</keyword>
<dbReference type="Pfam" id="PF02325">
    <property type="entry name" value="CCB3_YggT"/>
    <property type="match status" value="1"/>
</dbReference>
<organism evidence="2 3">
    <name type="scientific">Hoyosella rhizosphaerae</name>
    <dbReference type="NCBI Taxonomy" id="1755582"/>
    <lineage>
        <taxon>Bacteria</taxon>
        <taxon>Bacillati</taxon>
        <taxon>Actinomycetota</taxon>
        <taxon>Actinomycetes</taxon>
        <taxon>Mycobacteriales</taxon>
        <taxon>Hoyosellaceae</taxon>
        <taxon>Hoyosella</taxon>
    </lineage>
</organism>
<dbReference type="EMBL" id="BMJH01000003">
    <property type="protein sequence ID" value="GGC70905.1"/>
    <property type="molecule type" value="Genomic_DNA"/>
</dbReference>
<dbReference type="InterPro" id="IPR003425">
    <property type="entry name" value="CCB3/YggT"/>
</dbReference>
<dbReference type="AlphaFoldDB" id="A0A916XHJ3"/>
<protein>
    <recommendedName>
        <fullName evidence="4">YggT family protein</fullName>
    </recommendedName>
</protein>